<accession>A0ABV2SHF0</accession>
<protein>
    <submittedName>
        <fullName evidence="8">Zn-dependent protease</fullName>
    </submittedName>
</protein>
<keyword evidence="5 6" id="KW-0482">Metalloprotease</keyword>
<dbReference type="GO" id="GO:0008233">
    <property type="term" value="F:peptidase activity"/>
    <property type="evidence" value="ECO:0007669"/>
    <property type="project" value="UniProtKB-KW"/>
</dbReference>
<name>A0ABV2SHF0_9GAMM</name>
<evidence type="ECO:0000256" key="3">
    <source>
        <dbReference type="ARBA" id="ARBA00022801"/>
    </source>
</evidence>
<dbReference type="GO" id="GO:0006508">
    <property type="term" value="P:proteolysis"/>
    <property type="evidence" value="ECO:0007669"/>
    <property type="project" value="UniProtKB-KW"/>
</dbReference>
<dbReference type="InterPro" id="IPR051156">
    <property type="entry name" value="Mito/Outer_Membr_Metalloprot"/>
</dbReference>
<dbReference type="PANTHER" id="PTHR22726">
    <property type="entry name" value="METALLOENDOPEPTIDASE OMA1"/>
    <property type="match status" value="1"/>
</dbReference>
<comment type="cofactor">
    <cofactor evidence="6">
        <name>Zn(2+)</name>
        <dbReference type="ChEBI" id="CHEBI:29105"/>
    </cofactor>
    <text evidence="6">Binds 1 zinc ion per subunit.</text>
</comment>
<evidence type="ECO:0000256" key="1">
    <source>
        <dbReference type="ARBA" id="ARBA00022670"/>
    </source>
</evidence>
<keyword evidence="9" id="KW-1185">Reference proteome</keyword>
<comment type="similarity">
    <text evidence="6">Belongs to the peptidase M48 family.</text>
</comment>
<sequence length="292" mass="32101">MVQTNAAGVLHRLHCFLLFGKSNMKKFFRTIAVGAAITLAGCQSVSTTSSGTIGVQRQQRMVTMLSESEVNQMAADAYRQELAKGKEDGTLNQNQKQLKQLRKIADQLVKHVGVFRMDALHWDWEVNLLTSKQLNAYCMPGGKIMFYTGILDELELTDDEIAAIMGHEMAHALREHGREAMSRAYVQQLGFSAAAALLGADQNTMQMADVVVNYAMTLPNSRTNEVEADLIGLELMARAGYDPHAAVTLWEKMSAAAEGSPPEFMSTHPAHNTRISGLRANIPKVKHLGGRD</sequence>
<gene>
    <name evidence="8" type="ORF">V5J35_001520</name>
</gene>
<dbReference type="PANTHER" id="PTHR22726:SF1">
    <property type="entry name" value="METALLOENDOPEPTIDASE OMA1, MITOCHONDRIAL"/>
    <property type="match status" value="1"/>
</dbReference>
<organism evidence="8 9">
    <name type="scientific">Endozoicomonas lisbonensis</name>
    <dbReference type="NCBI Taxonomy" id="3120522"/>
    <lineage>
        <taxon>Bacteria</taxon>
        <taxon>Pseudomonadati</taxon>
        <taxon>Pseudomonadota</taxon>
        <taxon>Gammaproteobacteria</taxon>
        <taxon>Oceanospirillales</taxon>
        <taxon>Endozoicomonadaceae</taxon>
        <taxon>Endozoicomonas</taxon>
    </lineage>
</organism>
<feature type="domain" description="Peptidase M48" evidence="7">
    <location>
        <begin position="99"/>
        <end position="280"/>
    </location>
</feature>
<dbReference type="Gene3D" id="3.30.2010.10">
    <property type="entry name" value="Metalloproteases ('zincins'), catalytic domain"/>
    <property type="match status" value="1"/>
</dbReference>
<dbReference type="InterPro" id="IPR001915">
    <property type="entry name" value="Peptidase_M48"/>
</dbReference>
<reference evidence="8 9" key="1">
    <citation type="submission" date="2024-06" db="EMBL/GenBank/DDBJ databases">
        <title>Genomic Encyclopedia of Type Strains, Phase V (KMG-V): Genome sequencing to study the core and pangenomes of soil and plant-associated prokaryotes.</title>
        <authorList>
            <person name="Whitman W."/>
        </authorList>
    </citation>
    <scope>NUCLEOTIDE SEQUENCE [LARGE SCALE GENOMIC DNA]</scope>
    <source>
        <strain evidence="8 9">NE40</strain>
    </source>
</reference>
<keyword evidence="2" id="KW-0479">Metal-binding</keyword>
<dbReference type="Pfam" id="PF01435">
    <property type="entry name" value="Peptidase_M48"/>
    <property type="match status" value="1"/>
</dbReference>
<keyword evidence="3 6" id="KW-0378">Hydrolase</keyword>
<evidence type="ECO:0000256" key="4">
    <source>
        <dbReference type="ARBA" id="ARBA00022833"/>
    </source>
</evidence>
<keyword evidence="4 6" id="KW-0862">Zinc</keyword>
<evidence type="ECO:0000259" key="7">
    <source>
        <dbReference type="Pfam" id="PF01435"/>
    </source>
</evidence>
<dbReference type="CDD" id="cd07331">
    <property type="entry name" value="M48C_Oma1_like"/>
    <property type="match status" value="1"/>
</dbReference>
<keyword evidence="1 6" id="KW-0645">Protease</keyword>
<dbReference type="Proteomes" id="UP001549366">
    <property type="component" value="Unassembled WGS sequence"/>
</dbReference>
<evidence type="ECO:0000256" key="2">
    <source>
        <dbReference type="ARBA" id="ARBA00022723"/>
    </source>
</evidence>
<evidence type="ECO:0000256" key="6">
    <source>
        <dbReference type="RuleBase" id="RU003983"/>
    </source>
</evidence>
<evidence type="ECO:0000313" key="9">
    <source>
        <dbReference type="Proteomes" id="UP001549366"/>
    </source>
</evidence>
<evidence type="ECO:0000313" key="8">
    <source>
        <dbReference type="EMBL" id="MET4756328.1"/>
    </source>
</evidence>
<comment type="caution">
    <text evidence="8">The sequence shown here is derived from an EMBL/GenBank/DDBJ whole genome shotgun (WGS) entry which is preliminary data.</text>
</comment>
<dbReference type="EMBL" id="JBEWTB010000002">
    <property type="protein sequence ID" value="MET4756328.1"/>
    <property type="molecule type" value="Genomic_DNA"/>
</dbReference>
<proteinExistence type="inferred from homology"/>
<evidence type="ECO:0000256" key="5">
    <source>
        <dbReference type="ARBA" id="ARBA00023049"/>
    </source>
</evidence>